<dbReference type="Proteomes" id="UP000030907">
    <property type="component" value="Chromosome"/>
</dbReference>
<dbReference type="InterPro" id="IPR010693">
    <property type="entry name" value="Divergent_4Fe-4S_mono-cluster"/>
</dbReference>
<dbReference type="EMBL" id="CP009122">
    <property type="protein sequence ID" value="AJA09513.1"/>
    <property type="molecule type" value="Genomic_DNA"/>
</dbReference>
<dbReference type="HOGENOM" id="CLU_2901898_0_0_5"/>
<proteinExistence type="predicted"/>
<keyword evidence="3" id="KW-1185">Reference proteome</keyword>
<evidence type="ECO:0000259" key="1">
    <source>
        <dbReference type="Pfam" id="PF06902"/>
    </source>
</evidence>
<dbReference type="KEGG" id="sphk:SKP52_13125"/>
<dbReference type="Pfam" id="PF06902">
    <property type="entry name" value="Fer4_19"/>
    <property type="match status" value="1"/>
</dbReference>
<protein>
    <recommendedName>
        <fullName evidence="1">Divergent 4Fe-4S mono-cluster domain-containing protein</fullName>
    </recommendedName>
</protein>
<accession>A0A0A7PJU1</accession>
<dbReference type="RefSeq" id="WP_052208238.1">
    <property type="nucleotide sequence ID" value="NZ_CP009122.1"/>
</dbReference>
<reference evidence="2 3" key="1">
    <citation type="journal article" date="2015" name="Int. J. Syst. Evol. Microbiol.">
        <title>Description of Sphingopyxis fribergensis sp. nov. - a soil bacterium with the ability to degrade styrene and phenylacetic acid.</title>
        <authorList>
            <person name="Oelschlagel M."/>
            <person name="Ruckert C."/>
            <person name="Kalinowski J."/>
            <person name="Schmidt G."/>
            <person name="Schlomann M."/>
            <person name="Tischler D."/>
        </authorList>
    </citation>
    <scope>NUCLEOTIDE SEQUENCE [LARGE SCALE GENOMIC DNA]</scope>
    <source>
        <strain evidence="2 3">Kp5.2</strain>
    </source>
</reference>
<sequence>MTQAPDSFLANHDGAWIMPDATDLETVCAIVRQCPSGALTYDRLDGKAEQAPPVRWIAVACS</sequence>
<name>A0A0A7PJU1_9SPHN</name>
<evidence type="ECO:0000313" key="2">
    <source>
        <dbReference type="EMBL" id="AJA09513.1"/>
    </source>
</evidence>
<gene>
    <name evidence="2" type="ORF">SKP52_13125</name>
</gene>
<dbReference type="AlphaFoldDB" id="A0A0A7PJU1"/>
<dbReference type="STRING" id="1515612.SKP52_13125"/>
<evidence type="ECO:0000313" key="3">
    <source>
        <dbReference type="Proteomes" id="UP000030907"/>
    </source>
</evidence>
<feature type="domain" description="Divergent 4Fe-4S mono-cluster" evidence="1">
    <location>
        <begin position="12"/>
        <end position="41"/>
    </location>
</feature>
<organism evidence="2 3">
    <name type="scientific">Sphingopyxis fribergensis</name>
    <dbReference type="NCBI Taxonomy" id="1515612"/>
    <lineage>
        <taxon>Bacteria</taxon>
        <taxon>Pseudomonadati</taxon>
        <taxon>Pseudomonadota</taxon>
        <taxon>Alphaproteobacteria</taxon>
        <taxon>Sphingomonadales</taxon>
        <taxon>Sphingomonadaceae</taxon>
        <taxon>Sphingopyxis</taxon>
    </lineage>
</organism>